<accession>W9CDT3</accession>
<protein>
    <submittedName>
        <fullName evidence="2">Uncharacterized protein</fullName>
    </submittedName>
</protein>
<dbReference type="OrthoDB" id="4540492at2759"/>
<name>W9CDT3_SCLBF</name>
<feature type="transmembrane region" description="Helical" evidence="1">
    <location>
        <begin position="57"/>
        <end position="83"/>
    </location>
</feature>
<keyword evidence="3" id="KW-1185">Reference proteome</keyword>
<evidence type="ECO:0000313" key="3">
    <source>
        <dbReference type="Proteomes" id="UP000019487"/>
    </source>
</evidence>
<organism evidence="2 3">
    <name type="scientific">Sclerotinia borealis (strain F-4128)</name>
    <dbReference type="NCBI Taxonomy" id="1432307"/>
    <lineage>
        <taxon>Eukaryota</taxon>
        <taxon>Fungi</taxon>
        <taxon>Dikarya</taxon>
        <taxon>Ascomycota</taxon>
        <taxon>Pezizomycotina</taxon>
        <taxon>Leotiomycetes</taxon>
        <taxon>Helotiales</taxon>
        <taxon>Sclerotiniaceae</taxon>
        <taxon>Sclerotinia</taxon>
    </lineage>
</organism>
<dbReference type="Gene3D" id="1.20.1250.20">
    <property type="entry name" value="MFS general substrate transporter like domains"/>
    <property type="match status" value="1"/>
</dbReference>
<reference evidence="2 3" key="1">
    <citation type="journal article" date="2014" name="Genome Announc.">
        <title>Draft genome sequence of Sclerotinia borealis, a psychrophilic plant pathogenic fungus.</title>
        <authorList>
            <person name="Mardanov A.V."/>
            <person name="Beletsky A.V."/>
            <person name="Kadnikov V.V."/>
            <person name="Ignatov A.N."/>
            <person name="Ravin N.V."/>
        </authorList>
    </citation>
    <scope>NUCLEOTIDE SEQUENCE [LARGE SCALE GENOMIC DNA]</scope>
    <source>
        <strain evidence="3">F-4157</strain>
    </source>
</reference>
<dbReference type="AlphaFoldDB" id="W9CDT3"/>
<keyword evidence="1" id="KW-0812">Transmembrane</keyword>
<keyword evidence="1" id="KW-0472">Membrane</keyword>
<proteinExistence type="predicted"/>
<keyword evidence="1" id="KW-1133">Transmembrane helix</keyword>
<sequence length="159" mass="17705">MLGISLCCANVGTYSYYTDILGQRPAAIISTALLTISLFMVGGLTKVHWTSANKLGVYGTVAAIFLFRGACFFEWTSLLYLYFPGVLIYPIRANGTGLFTLVFDGLALLIVFSLLFAQEEAMGWKIYMMNGAWDVEVELMWRYSVEIFGGDTRKDTRGD</sequence>
<gene>
    <name evidence="2" type="ORF">SBOR_4699</name>
</gene>
<evidence type="ECO:0000256" key="1">
    <source>
        <dbReference type="SAM" id="Phobius"/>
    </source>
</evidence>
<dbReference type="EMBL" id="AYSA01000219">
    <property type="protein sequence ID" value="ESZ94907.1"/>
    <property type="molecule type" value="Genomic_DNA"/>
</dbReference>
<dbReference type="Proteomes" id="UP000019487">
    <property type="component" value="Unassembled WGS sequence"/>
</dbReference>
<comment type="caution">
    <text evidence="2">The sequence shown here is derived from an EMBL/GenBank/DDBJ whole genome shotgun (WGS) entry which is preliminary data.</text>
</comment>
<feature type="transmembrane region" description="Helical" evidence="1">
    <location>
        <begin position="26"/>
        <end position="45"/>
    </location>
</feature>
<dbReference type="HOGENOM" id="CLU_1661819_0_0_1"/>
<dbReference type="InterPro" id="IPR036259">
    <property type="entry name" value="MFS_trans_sf"/>
</dbReference>
<evidence type="ECO:0000313" key="2">
    <source>
        <dbReference type="EMBL" id="ESZ94907.1"/>
    </source>
</evidence>
<feature type="transmembrane region" description="Helical" evidence="1">
    <location>
        <begin position="95"/>
        <end position="117"/>
    </location>
</feature>